<feature type="domain" description="Right handed beta helix" evidence="1">
    <location>
        <begin position="160"/>
        <end position="293"/>
    </location>
</feature>
<dbReference type="EMBL" id="JBHTBW010000031">
    <property type="protein sequence ID" value="MFC7441613.1"/>
    <property type="molecule type" value="Genomic_DNA"/>
</dbReference>
<dbReference type="SMART" id="SM00710">
    <property type="entry name" value="PbH1"/>
    <property type="match status" value="6"/>
</dbReference>
<reference evidence="3" key="1">
    <citation type="journal article" date="2019" name="Int. J. Syst. Evol. Microbiol.">
        <title>The Global Catalogue of Microorganisms (GCM) 10K type strain sequencing project: providing services to taxonomists for standard genome sequencing and annotation.</title>
        <authorList>
            <consortium name="The Broad Institute Genomics Platform"/>
            <consortium name="The Broad Institute Genome Sequencing Center for Infectious Disease"/>
            <person name="Wu L."/>
            <person name="Ma J."/>
        </authorList>
    </citation>
    <scope>NUCLEOTIDE SEQUENCE [LARGE SCALE GENOMIC DNA]</scope>
    <source>
        <strain evidence="3">CGMCC 1.12942</strain>
    </source>
</reference>
<comment type="caution">
    <text evidence="2">The sequence shown here is derived from an EMBL/GenBank/DDBJ whole genome shotgun (WGS) entry which is preliminary data.</text>
</comment>
<sequence length="426" mass="45947">MANEWRVPGDFATINTALASPMVQDYDTIRVAPGLYTNASELGPIIITKMVQLLGAQAGVDARTRSGDPSQESVIEIVDPNGSVQINQNHVVFDGFTVRNNTVGFGVTTSNAFSGYWIFNNIIRNNEGGLYFNNDTTVNNTISQAKFNFFDANNGPGGAGGNGIYTDLGSINVFIESNRFTGHDPAASINFAAPASLSQRNIIISNNEMITDNSIALTNTTNVKITGNRMTNTQGSAIFIAGGNNLTEIERNVLHNSISNGIYVNTIFSGTPNANIRAKNNSIQGNASAGLRIDPGAYTITPRRLDATNNWWGSPTGPTNPLNPGGTGDAVVDPDNVSEFIPFLLQDPIGPTCQELLAACRLEVATLQRLLAADRTDLGRTQRALDACRHQLADALCRLKECCCRLENARKKICCLRSKHGNFFER</sequence>
<dbReference type="InterPro" id="IPR006626">
    <property type="entry name" value="PbH1"/>
</dbReference>
<dbReference type="Gene3D" id="2.160.20.10">
    <property type="entry name" value="Single-stranded right-handed beta-helix, Pectin lyase-like"/>
    <property type="match status" value="1"/>
</dbReference>
<name>A0ABW2RKQ3_9BACL</name>
<organism evidence="2 3">
    <name type="scientific">Laceyella putida</name>
    <dbReference type="NCBI Taxonomy" id="110101"/>
    <lineage>
        <taxon>Bacteria</taxon>
        <taxon>Bacillati</taxon>
        <taxon>Bacillota</taxon>
        <taxon>Bacilli</taxon>
        <taxon>Bacillales</taxon>
        <taxon>Thermoactinomycetaceae</taxon>
        <taxon>Laceyella</taxon>
    </lineage>
</organism>
<dbReference type="SUPFAM" id="SSF51126">
    <property type="entry name" value="Pectin lyase-like"/>
    <property type="match status" value="1"/>
</dbReference>
<dbReference type="Pfam" id="PF13229">
    <property type="entry name" value="Beta_helix"/>
    <property type="match status" value="1"/>
</dbReference>
<dbReference type="RefSeq" id="WP_379864913.1">
    <property type="nucleotide sequence ID" value="NZ_JBHTBW010000031.1"/>
</dbReference>
<dbReference type="InterPro" id="IPR011050">
    <property type="entry name" value="Pectin_lyase_fold/virulence"/>
</dbReference>
<evidence type="ECO:0000313" key="2">
    <source>
        <dbReference type="EMBL" id="MFC7441613.1"/>
    </source>
</evidence>
<dbReference type="InterPro" id="IPR039448">
    <property type="entry name" value="Beta_helix"/>
</dbReference>
<accession>A0ABW2RKQ3</accession>
<evidence type="ECO:0000259" key="1">
    <source>
        <dbReference type="Pfam" id="PF13229"/>
    </source>
</evidence>
<dbReference type="InterPro" id="IPR012334">
    <property type="entry name" value="Pectin_lyas_fold"/>
</dbReference>
<keyword evidence="3" id="KW-1185">Reference proteome</keyword>
<proteinExistence type="predicted"/>
<protein>
    <submittedName>
        <fullName evidence="2">Right-handed parallel beta-helix repeat-containing protein</fullName>
    </submittedName>
</protein>
<gene>
    <name evidence="2" type="ORF">ACFQNG_10710</name>
</gene>
<dbReference type="Proteomes" id="UP001596500">
    <property type="component" value="Unassembled WGS sequence"/>
</dbReference>
<evidence type="ECO:0000313" key="3">
    <source>
        <dbReference type="Proteomes" id="UP001596500"/>
    </source>
</evidence>